<evidence type="ECO:0000256" key="2">
    <source>
        <dbReference type="SAM" id="Phobius"/>
    </source>
</evidence>
<evidence type="ECO:0000313" key="4">
    <source>
        <dbReference type="Proteomes" id="UP000006635"/>
    </source>
</evidence>
<proteinExistence type="predicted"/>
<keyword evidence="4" id="KW-1185">Reference proteome</keyword>
<dbReference type="EMBL" id="AF403738">
    <property type="protein sequence ID" value="AAK94116.1"/>
    <property type="molecule type" value="Genomic_DNA"/>
</dbReference>
<feature type="transmembrane region" description="Helical" evidence="2">
    <location>
        <begin position="6"/>
        <end position="27"/>
    </location>
</feature>
<feature type="compositionally biased region" description="Basic and acidic residues" evidence="1">
    <location>
        <begin position="372"/>
        <end position="391"/>
    </location>
</feature>
<dbReference type="InterPro" id="IPR006725">
    <property type="entry name" value="PIF2"/>
</dbReference>
<organism evidence="3 4">
    <name type="scientific">Culex nigripalpus nucleopolyhedrovirus (isolate Florida/1997)</name>
    <name type="common">CuniNPV</name>
    <dbReference type="NCBI Taxonomy" id="645993"/>
    <lineage>
        <taxon>Viruses</taxon>
        <taxon>Viruses incertae sedis</taxon>
        <taxon>Naldaviricetes</taxon>
        <taxon>Lefavirales</taxon>
        <taxon>Baculoviridae</taxon>
        <taxon>Deltabaculovirus</taxon>
    </lineage>
</organism>
<sequence>MQIPPIFPLVVVVLVVLLIVLAIAGPLGEAAVIMRREQLAYANTVSERRELIDDTLSRRKFVPLELLPNIQLNADFGTLDGETLCFQTPILVGTVRQQNFDCSIVCNNVTAQYFFVDKTDRVVVNGDVLSEGGYCTVNSIPQSCARNTSIVLFQLNQWNCIPEDPRMFAGVANMVQVAGRQHAHLIRPDQIDRNVLVDRLLGVPVDITRNIFRQSWDELLEDGTRRFVVQCGALDINNNPMMVNPFNQIECLPNVCTTVRNVHPDVRPNFLTGECECGNENVTRVTHINPNDRSSMCASIVDRFNPTDNSYTFRIDCLSASSPITRATVDKIQHLCPPDVFTSNADAAYSLTLHGVQLPENQQGFNSMTSRQEQEMRERGIQMNHKPDPKLRTFGPNHPNFPR</sequence>
<organismHost>
    <name type="scientific">Culex nigripalpus</name>
    <dbReference type="NCBI Taxonomy" id="42429"/>
</organismHost>
<keyword evidence="2" id="KW-0472">Membrane</keyword>
<dbReference type="Pfam" id="PF04631">
    <property type="entry name" value="PIF2"/>
    <property type="match status" value="1"/>
</dbReference>
<reference evidence="3 4" key="1">
    <citation type="journal article" date="2001" name="J. Virol.">
        <title>Genome sequence of a baculovirus pathogenic for Culex nigripalpus.</title>
        <authorList>
            <person name="Afonso C.L."/>
            <person name="Tulman E.R."/>
            <person name="Lu Z."/>
            <person name="Balinsky C.A."/>
            <person name="Moser B.A."/>
            <person name="Becnel J.J."/>
            <person name="Rock D.L."/>
            <person name="Kutish G.F."/>
        </authorList>
    </citation>
    <scope>NUCLEOTIDE SEQUENCE [LARGE SCALE GENOMIC DNA]</scope>
    <source>
        <strain evidence="4">Isolate Florida/1997</strain>
    </source>
</reference>
<keyword evidence="2" id="KW-1133">Transmembrane helix</keyword>
<name>Q919N1_NPVCO</name>
<dbReference type="KEGG" id="vg:921916"/>
<accession>Q919N1</accession>
<feature type="region of interest" description="Disordered" evidence="1">
    <location>
        <begin position="366"/>
        <end position="403"/>
    </location>
</feature>
<evidence type="ECO:0000256" key="1">
    <source>
        <dbReference type="SAM" id="MobiDB-lite"/>
    </source>
</evidence>
<dbReference type="GeneID" id="921916"/>
<dbReference type="Proteomes" id="UP000006635">
    <property type="component" value="Segment"/>
</dbReference>
<protein>
    <submittedName>
        <fullName evidence="3">CUN038 similar to AcMNPV ORF22</fullName>
    </submittedName>
</protein>
<gene>
    <name evidence="3" type="primary">CUN038</name>
</gene>
<dbReference type="RefSeq" id="NP_203342.1">
    <property type="nucleotide sequence ID" value="NC_003084.1"/>
</dbReference>
<keyword evidence="2" id="KW-0812">Transmembrane</keyword>
<evidence type="ECO:0000313" key="3">
    <source>
        <dbReference type="EMBL" id="AAK94116.1"/>
    </source>
</evidence>